<evidence type="ECO:0000313" key="6">
    <source>
        <dbReference type="Proteomes" id="UP001529338"/>
    </source>
</evidence>
<comment type="caution">
    <text evidence="5">The sequence shown here is derived from an EMBL/GenBank/DDBJ whole genome shotgun (WGS) entry which is preliminary data.</text>
</comment>
<dbReference type="RefSeq" id="WP_289456426.1">
    <property type="nucleotide sequence ID" value="NZ_JAUCGQ010000003.1"/>
</dbReference>
<evidence type="ECO:0000256" key="4">
    <source>
        <dbReference type="SAM" id="SignalP"/>
    </source>
</evidence>
<reference evidence="5 6" key="1">
    <citation type="submission" date="2023-06" db="EMBL/GenBank/DDBJ databases">
        <title>Cellulomonas sp. MW4 Whole genome sequence.</title>
        <authorList>
            <person name="Park S."/>
        </authorList>
    </citation>
    <scope>NUCLEOTIDE SEQUENCE [LARGE SCALE GENOMIC DNA]</scope>
    <source>
        <strain evidence="5 6">MW4</strain>
    </source>
</reference>
<dbReference type="InterPro" id="IPR007312">
    <property type="entry name" value="Phosphoesterase"/>
</dbReference>
<dbReference type="Gene3D" id="3.40.720.10">
    <property type="entry name" value="Alkaline Phosphatase, subunit A"/>
    <property type="match status" value="1"/>
</dbReference>
<dbReference type="Proteomes" id="UP001529338">
    <property type="component" value="Unassembled WGS sequence"/>
</dbReference>
<name>A0ABT7SJC4_9CELL</name>
<gene>
    <name evidence="5" type="ORF">QRT04_15220</name>
</gene>
<keyword evidence="1" id="KW-0378">Hydrolase</keyword>
<dbReference type="EMBL" id="JAUCGQ010000003">
    <property type="protein sequence ID" value="MDM7856287.1"/>
    <property type="molecule type" value="Genomic_DNA"/>
</dbReference>
<protein>
    <submittedName>
        <fullName evidence="5">Alkaline phosphatase family protein</fullName>
    </submittedName>
</protein>
<feature type="region of interest" description="Disordered" evidence="3">
    <location>
        <begin position="29"/>
        <end position="89"/>
    </location>
</feature>
<evidence type="ECO:0000256" key="3">
    <source>
        <dbReference type="SAM" id="MobiDB-lite"/>
    </source>
</evidence>
<dbReference type="PROSITE" id="PS51257">
    <property type="entry name" value="PROKAR_LIPOPROTEIN"/>
    <property type="match status" value="1"/>
</dbReference>
<dbReference type="InterPro" id="IPR017850">
    <property type="entry name" value="Alkaline_phosphatase_core_sf"/>
</dbReference>
<evidence type="ECO:0000256" key="2">
    <source>
        <dbReference type="ARBA" id="ARBA00023026"/>
    </source>
</evidence>
<dbReference type="PANTHER" id="PTHR31956">
    <property type="entry name" value="NON-SPECIFIC PHOSPHOLIPASE C4-RELATED"/>
    <property type="match status" value="1"/>
</dbReference>
<evidence type="ECO:0000256" key="1">
    <source>
        <dbReference type="ARBA" id="ARBA00022801"/>
    </source>
</evidence>
<organism evidence="5 6">
    <name type="scientific">Cellulomonas alba</name>
    <dbReference type="NCBI Taxonomy" id="3053467"/>
    <lineage>
        <taxon>Bacteria</taxon>
        <taxon>Bacillati</taxon>
        <taxon>Actinomycetota</taxon>
        <taxon>Actinomycetes</taxon>
        <taxon>Micrococcales</taxon>
        <taxon>Cellulomonadaceae</taxon>
        <taxon>Cellulomonas</taxon>
    </lineage>
</organism>
<dbReference type="PANTHER" id="PTHR31956:SF8">
    <property type="entry name" value="ACID PHOSPHATASE PHOA (AFU_ORTHOLOGUE AFUA_1G03570)"/>
    <property type="match status" value="1"/>
</dbReference>
<sequence length="348" mass="36458">MRRRRALRAGPVLTGAFAAALVLGACTSSPGSTPTGTSSPMANLPTTSPAAALGSTPPSTPAAGASPTSVPTRPVLPTQPPPASPAVTARRTVDKVLVVVVENHSLSQMRAQMPYTYGLATRYGYAADYRAVTHPSLPNYLAIAGGSTFGVHDDRPPSAHPLQGPSVLGAAVRAGSTAKVYAESMTVPCQRTPQGPYAVKHNPWAYYVQETAPCRRYDVPLTALRADVAAGRLPAVGMVVPNLCDDAHDCSLARADAFMRRYVGAVLAGPDWHSGRLAVVITADEDDRHHGNRVLTVVAQPSLHGVVVRTRLNHYALSRSLAEVAGVPPLRHAATARSLLRAFGLTPA</sequence>
<feature type="compositionally biased region" description="Low complexity" evidence="3">
    <location>
        <begin position="29"/>
        <end position="40"/>
    </location>
</feature>
<proteinExistence type="predicted"/>
<feature type="chain" id="PRO_5047531759" evidence="4">
    <location>
        <begin position="25"/>
        <end position="348"/>
    </location>
</feature>
<keyword evidence="6" id="KW-1185">Reference proteome</keyword>
<keyword evidence="4" id="KW-0732">Signal</keyword>
<feature type="compositionally biased region" description="Low complexity" evidence="3">
    <location>
        <begin position="54"/>
        <end position="76"/>
    </location>
</feature>
<dbReference type="Pfam" id="PF04185">
    <property type="entry name" value="Phosphoesterase"/>
    <property type="match status" value="1"/>
</dbReference>
<evidence type="ECO:0000313" key="5">
    <source>
        <dbReference type="EMBL" id="MDM7856287.1"/>
    </source>
</evidence>
<feature type="signal peptide" evidence="4">
    <location>
        <begin position="1"/>
        <end position="24"/>
    </location>
</feature>
<accession>A0ABT7SJC4</accession>
<keyword evidence="2" id="KW-0843">Virulence</keyword>